<name>A0ABX7W4R1_9GAMM</name>
<comment type="similarity">
    <text evidence="1 4">Belongs to the bacterial flagellin family.</text>
</comment>
<evidence type="ECO:0000313" key="7">
    <source>
        <dbReference type="EMBL" id="QTP55371.1"/>
    </source>
</evidence>
<keyword evidence="8" id="KW-1185">Reference proteome</keyword>
<comment type="function">
    <text evidence="4">Flagellin is the subunit protein which polymerizes to form the filaments of bacterial flagella.</text>
</comment>
<dbReference type="Pfam" id="PF00700">
    <property type="entry name" value="Flagellin_C"/>
    <property type="match status" value="1"/>
</dbReference>
<dbReference type="InterPro" id="IPR001492">
    <property type="entry name" value="Flagellin"/>
</dbReference>
<evidence type="ECO:0000256" key="3">
    <source>
        <dbReference type="ARBA" id="ARBA00023143"/>
    </source>
</evidence>
<evidence type="ECO:0000256" key="4">
    <source>
        <dbReference type="RuleBase" id="RU362073"/>
    </source>
</evidence>
<dbReference type="Proteomes" id="UP000671868">
    <property type="component" value="Chromosome"/>
</dbReference>
<evidence type="ECO:0000256" key="2">
    <source>
        <dbReference type="ARBA" id="ARBA00022525"/>
    </source>
</evidence>
<organism evidence="7 8">
    <name type="scientific">Billgrantia sulfidoxydans</name>
    <dbReference type="NCBI Taxonomy" id="2733484"/>
    <lineage>
        <taxon>Bacteria</taxon>
        <taxon>Pseudomonadati</taxon>
        <taxon>Pseudomonadota</taxon>
        <taxon>Gammaproteobacteria</taxon>
        <taxon>Oceanospirillales</taxon>
        <taxon>Halomonadaceae</taxon>
        <taxon>Billgrantia</taxon>
    </lineage>
</organism>
<sequence length="486" mass="51916">MVVVTSNSLALNTQSHLARSQSQLAVSMERLASGLRVNSAKDDAAGQAIANRMEAGLRAGSVLSRGINDGISLMQTAEGGLDSINEILHRSRELAVQAANGTLSEADRASIDAEYQQLAKEIDRIAFGTEAFGKTPLAPEEPRPLPVKLGNAPHITELLEPTFKRFSSGIASLAYIPQGATNVMLEIDSLSFDDDIQIFTVDGKHLIGTPIEGDHPDYVWLYRNVSDAATANDRLITVGNGFNADASYDAGLLQDSAGSHDPNSPPIQLDYNGMHIAYSGDGDRLALDTADEDGTEFNDGRLADNMLERVTLDRVTENLLVFVAGEGAFNARATWDEMPIEYEEPEPLMSPVSRPTEIAVGAGFGQGIDKITVGPTPADSHSLGLEGVALDPREKALEAMQKLQQATGQVDGYRSHYGALHNRFESALDSLGHEQVSLGAARSRIVDADYAHETSALVKAKFLQQAGSAVLVQANQAPRGVMSLLA</sequence>
<gene>
    <name evidence="7" type="ORF">HNO51_12160</name>
</gene>
<evidence type="ECO:0000313" key="8">
    <source>
        <dbReference type="Proteomes" id="UP000671868"/>
    </source>
</evidence>
<dbReference type="PANTHER" id="PTHR42792:SF2">
    <property type="entry name" value="FLAGELLIN"/>
    <property type="match status" value="1"/>
</dbReference>
<keyword evidence="3 4" id="KW-0975">Bacterial flagellum</keyword>
<keyword evidence="2 4" id="KW-0964">Secreted</keyword>
<dbReference type="InterPro" id="IPR042187">
    <property type="entry name" value="Flagellin_C_sub2"/>
</dbReference>
<comment type="subcellular location">
    <subcellularLocation>
        <location evidence="4">Secreted</location>
    </subcellularLocation>
    <subcellularLocation>
        <location evidence="4">Bacterial flagellum</location>
    </subcellularLocation>
</comment>
<evidence type="ECO:0000259" key="6">
    <source>
        <dbReference type="Pfam" id="PF00700"/>
    </source>
</evidence>
<keyword evidence="7" id="KW-0969">Cilium</keyword>
<dbReference type="Gene3D" id="1.20.1330.10">
    <property type="entry name" value="f41 fragment of flagellin, N-terminal domain"/>
    <property type="match status" value="2"/>
</dbReference>
<keyword evidence="7" id="KW-0966">Cell projection</keyword>
<protein>
    <recommendedName>
        <fullName evidence="4">Flagellin</fullName>
    </recommendedName>
</protein>
<dbReference type="EMBL" id="CP053381">
    <property type="protein sequence ID" value="QTP55371.1"/>
    <property type="molecule type" value="Genomic_DNA"/>
</dbReference>
<dbReference type="InterPro" id="IPR001029">
    <property type="entry name" value="Flagellin_N"/>
</dbReference>
<dbReference type="SUPFAM" id="SSF64518">
    <property type="entry name" value="Phase 1 flagellin"/>
    <property type="match status" value="1"/>
</dbReference>
<evidence type="ECO:0000259" key="5">
    <source>
        <dbReference type="Pfam" id="PF00669"/>
    </source>
</evidence>
<dbReference type="PANTHER" id="PTHR42792">
    <property type="entry name" value="FLAGELLIN"/>
    <property type="match status" value="1"/>
</dbReference>
<accession>A0ABX7W4R1</accession>
<dbReference type="Gene3D" id="6.10.280.190">
    <property type="match status" value="1"/>
</dbReference>
<dbReference type="PRINTS" id="PR00207">
    <property type="entry name" value="FLAGELLIN"/>
</dbReference>
<dbReference type="Gene3D" id="6.10.10.10">
    <property type="entry name" value="Flagellar export chaperone, C-terminal domain"/>
    <property type="match status" value="1"/>
</dbReference>
<dbReference type="InterPro" id="IPR046358">
    <property type="entry name" value="Flagellin_C"/>
</dbReference>
<feature type="domain" description="Flagellin C-terminal" evidence="6">
    <location>
        <begin position="400"/>
        <end position="485"/>
    </location>
</feature>
<feature type="domain" description="Flagellin N-terminal" evidence="5">
    <location>
        <begin position="5"/>
        <end position="130"/>
    </location>
</feature>
<proteinExistence type="inferred from homology"/>
<evidence type="ECO:0000256" key="1">
    <source>
        <dbReference type="ARBA" id="ARBA00005709"/>
    </source>
</evidence>
<reference evidence="7 8" key="1">
    <citation type="journal article" date="2021" name="Front. Microbiol.">
        <title>Aerobic Denitrification and Heterotrophic Sulfur Oxidation in the Genus Halomonas Revealed by Six Novel Species Characterizations and Genome-Based Analysis.</title>
        <authorList>
            <person name="Wang L."/>
            <person name="Shao Z."/>
        </authorList>
    </citation>
    <scope>NUCLEOTIDE SEQUENCE [LARGE SCALE GENOMIC DNA]</scope>
    <source>
        <strain evidence="7 8">MCCC 1A11059</strain>
    </source>
</reference>
<dbReference type="Pfam" id="PF00669">
    <property type="entry name" value="Flagellin_N"/>
    <property type="match status" value="1"/>
</dbReference>
<keyword evidence="7" id="KW-0282">Flagellum</keyword>
<dbReference type="RefSeq" id="WP_209537545.1">
    <property type="nucleotide sequence ID" value="NZ_CP053381.1"/>
</dbReference>